<comment type="similarity">
    <text evidence="1">Belongs to the LysR transcriptional regulatory family.</text>
</comment>
<dbReference type="InterPro" id="IPR036388">
    <property type="entry name" value="WH-like_DNA-bd_sf"/>
</dbReference>
<dbReference type="PANTHER" id="PTHR30126">
    <property type="entry name" value="HTH-TYPE TRANSCRIPTIONAL REGULATOR"/>
    <property type="match status" value="1"/>
</dbReference>
<evidence type="ECO:0000256" key="4">
    <source>
        <dbReference type="ARBA" id="ARBA00023163"/>
    </source>
</evidence>
<keyword evidence="3" id="KW-0238">DNA-binding</keyword>
<protein>
    <submittedName>
        <fullName evidence="6">LysR family transcriptional regulator</fullName>
    </submittedName>
</protein>
<evidence type="ECO:0000256" key="1">
    <source>
        <dbReference type="ARBA" id="ARBA00009437"/>
    </source>
</evidence>
<keyword evidence="2" id="KW-0805">Transcription regulation</keyword>
<dbReference type="EMBL" id="JBHLVX010000065">
    <property type="protein sequence ID" value="MFC0269680.1"/>
    <property type="molecule type" value="Genomic_DNA"/>
</dbReference>
<dbReference type="RefSeq" id="WP_019952512.1">
    <property type="nucleotide sequence ID" value="NZ_JBHLVX010000065.1"/>
</dbReference>
<keyword evidence="4" id="KW-0804">Transcription</keyword>
<dbReference type="Pfam" id="PF00126">
    <property type="entry name" value="HTH_1"/>
    <property type="match status" value="1"/>
</dbReference>
<name>A0ABV6G823_9GAMM</name>
<evidence type="ECO:0000256" key="3">
    <source>
        <dbReference type="ARBA" id="ARBA00023125"/>
    </source>
</evidence>
<evidence type="ECO:0000259" key="5">
    <source>
        <dbReference type="PROSITE" id="PS50931"/>
    </source>
</evidence>
<dbReference type="PANTHER" id="PTHR30126:SF88">
    <property type="entry name" value="TRANSCRIPTIONAL REGULATOR-RELATED"/>
    <property type="match status" value="1"/>
</dbReference>
<proteinExistence type="inferred from homology"/>
<sequence length="301" mass="32956">MAQDIPAISLEQWVVLQALVEEGSFAGAAERLDRSQSSVSYALRGLQQQLPVPVLTTQGRRTVITPAGEALLRRASTIIEEALSLEQQARNLADGWEPEVRLVVEEIFPPALLSHVLANFAPASRDCRVQLVETMLSGTLEALFDARAELAITHQTPPGLPAQPLLTVAFVAVASPAHPLHRLGREVSSDDLRGYRQFVVRDSGLRRQRDAGRFASEQRWTVSHLHTSIRLVCDGLGFAWLPIDHIGDELAADRLRRLPLIDGEHRSAELFLVHSDRRSAGPATTALADALVGACRRYANG</sequence>
<feature type="domain" description="HTH lysR-type" evidence="5">
    <location>
        <begin position="8"/>
        <end position="65"/>
    </location>
</feature>
<dbReference type="Gene3D" id="3.40.190.290">
    <property type="match status" value="1"/>
</dbReference>
<dbReference type="SUPFAM" id="SSF46785">
    <property type="entry name" value="Winged helix' DNA-binding domain"/>
    <property type="match status" value="1"/>
</dbReference>
<evidence type="ECO:0000313" key="7">
    <source>
        <dbReference type="Proteomes" id="UP001589814"/>
    </source>
</evidence>
<accession>A0ABV6G823</accession>
<organism evidence="6 7">
    <name type="scientific">Kushneria aurantia</name>
    <dbReference type="NCBI Taxonomy" id="504092"/>
    <lineage>
        <taxon>Bacteria</taxon>
        <taxon>Pseudomonadati</taxon>
        <taxon>Pseudomonadota</taxon>
        <taxon>Gammaproteobacteria</taxon>
        <taxon>Oceanospirillales</taxon>
        <taxon>Halomonadaceae</taxon>
        <taxon>Kushneria</taxon>
    </lineage>
</organism>
<reference evidence="6 7" key="1">
    <citation type="submission" date="2024-09" db="EMBL/GenBank/DDBJ databases">
        <authorList>
            <person name="Sun Q."/>
            <person name="Mori K."/>
        </authorList>
    </citation>
    <scope>NUCLEOTIDE SEQUENCE [LARGE SCALE GENOMIC DNA]</scope>
    <source>
        <strain evidence="6 7">CCM 7415</strain>
    </source>
</reference>
<keyword evidence="7" id="KW-1185">Reference proteome</keyword>
<comment type="caution">
    <text evidence="6">The sequence shown here is derived from an EMBL/GenBank/DDBJ whole genome shotgun (WGS) entry which is preliminary data.</text>
</comment>
<gene>
    <name evidence="6" type="ORF">ACFFHW_17085</name>
</gene>
<dbReference type="InterPro" id="IPR000847">
    <property type="entry name" value="LysR_HTH_N"/>
</dbReference>
<dbReference type="PROSITE" id="PS50931">
    <property type="entry name" value="HTH_LYSR"/>
    <property type="match status" value="1"/>
</dbReference>
<dbReference type="Proteomes" id="UP001589814">
    <property type="component" value="Unassembled WGS sequence"/>
</dbReference>
<dbReference type="InterPro" id="IPR036390">
    <property type="entry name" value="WH_DNA-bd_sf"/>
</dbReference>
<dbReference type="Gene3D" id="1.10.10.10">
    <property type="entry name" value="Winged helix-like DNA-binding domain superfamily/Winged helix DNA-binding domain"/>
    <property type="match status" value="1"/>
</dbReference>
<dbReference type="SUPFAM" id="SSF53850">
    <property type="entry name" value="Periplasmic binding protein-like II"/>
    <property type="match status" value="1"/>
</dbReference>
<dbReference type="Pfam" id="PF03466">
    <property type="entry name" value="LysR_substrate"/>
    <property type="match status" value="1"/>
</dbReference>
<dbReference type="InterPro" id="IPR005119">
    <property type="entry name" value="LysR_subst-bd"/>
</dbReference>
<evidence type="ECO:0000256" key="2">
    <source>
        <dbReference type="ARBA" id="ARBA00023015"/>
    </source>
</evidence>
<evidence type="ECO:0000313" key="6">
    <source>
        <dbReference type="EMBL" id="MFC0269680.1"/>
    </source>
</evidence>